<dbReference type="InParanoid" id="A0A0H2R968"/>
<dbReference type="EMBL" id="KQ086246">
    <property type="protein sequence ID" value="KLO06013.1"/>
    <property type="molecule type" value="Genomic_DNA"/>
</dbReference>
<dbReference type="PANTHER" id="PTHR34706">
    <property type="entry name" value="SLR1338 PROTEIN"/>
    <property type="match status" value="1"/>
</dbReference>
<protein>
    <recommendedName>
        <fullName evidence="3">VWFA domain-containing protein</fullName>
    </recommendedName>
</protein>
<reference evidence="1 2" key="1">
    <citation type="submission" date="2015-04" db="EMBL/GenBank/DDBJ databases">
        <title>Complete genome sequence of Schizopora paradoxa KUC8140, a cosmopolitan wood degrader in East Asia.</title>
        <authorList>
            <consortium name="DOE Joint Genome Institute"/>
            <person name="Min B."/>
            <person name="Park H."/>
            <person name="Jang Y."/>
            <person name="Kim J.-J."/>
            <person name="Kim K.H."/>
            <person name="Pangilinan J."/>
            <person name="Lipzen A."/>
            <person name="Riley R."/>
            <person name="Grigoriev I.V."/>
            <person name="Spatafora J.W."/>
            <person name="Choi I.-G."/>
        </authorList>
    </citation>
    <scope>NUCLEOTIDE SEQUENCE [LARGE SCALE GENOMIC DNA]</scope>
    <source>
        <strain evidence="1 2">KUC8140</strain>
    </source>
</reference>
<organism evidence="1 2">
    <name type="scientific">Schizopora paradoxa</name>
    <dbReference type="NCBI Taxonomy" id="27342"/>
    <lineage>
        <taxon>Eukaryota</taxon>
        <taxon>Fungi</taxon>
        <taxon>Dikarya</taxon>
        <taxon>Basidiomycota</taxon>
        <taxon>Agaricomycotina</taxon>
        <taxon>Agaricomycetes</taxon>
        <taxon>Hymenochaetales</taxon>
        <taxon>Schizoporaceae</taxon>
        <taxon>Schizopora</taxon>
    </lineage>
</organism>
<name>A0A0H2R968_9AGAM</name>
<dbReference type="SUPFAM" id="SSF53300">
    <property type="entry name" value="vWA-like"/>
    <property type="match status" value="1"/>
</dbReference>
<proteinExistence type="predicted"/>
<evidence type="ECO:0000313" key="1">
    <source>
        <dbReference type="EMBL" id="KLO06013.1"/>
    </source>
</evidence>
<dbReference type="OrthoDB" id="2142040at2759"/>
<dbReference type="InterPro" id="IPR036465">
    <property type="entry name" value="vWFA_dom_sf"/>
</dbReference>
<dbReference type="STRING" id="27342.A0A0H2R968"/>
<keyword evidence="2" id="KW-1185">Reference proteome</keyword>
<dbReference type="PANTHER" id="PTHR34706:SF1">
    <property type="entry name" value="VWFA DOMAIN-CONTAINING PROTEIN"/>
    <property type="match status" value="1"/>
</dbReference>
<accession>A0A0H2R968</accession>
<evidence type="ECO:0000313" key="2">
    <source>
        <dbReference type="Proteomes" id="UP000053477"/>
    </source>
</evidence>
<evidence type="ECO:0008006" key="3">
    <source>
        <dbReference type="Google" id="ProtNLM"/>
    </source>
</evidence>
<sequence length="264" mass="30203">MASVSWQSIAHYQALSPRSFELSYPPMPRSIDRDNARKLQLLPYYNTVFLIDDSLSMMFTRNNDEKANWAIVEIWLGVMAEIAARYNPNGIEIRFFHSREIGRGIKDRNGVRNLFSKVFWFTTGTPTKTSISVVLDEYFSGYRLTPQGLEMPKALNLIVITDGAPSSPSEDPTGVILNCIQWLDQYGVPVNDREVGITFAQVGRDPRATLFRSRQDIIHHMPSMRRNQRKIVYTLKSKLNSVVLSNNDYNRKVIKLLLGVIDKT</sequence>
<dbReference type="AlphaFoldDB" id="A0A0H2R968"/>
<dbReference type="Proteomes" id="UP000053477">
    <property type="component" value="Unassembled WGS sequence"/>
</dbReference>
<gene>
    <name evidence="1" type="ORF">SCHPADRAFT_933306</name>
</gene>